<gene>
    <name evidence="2" type="primary">LOC100834873</name>
    <name evidence="1" type="ORF">BRADI_1g53930v3</name>
</gene>
<dbReference type="Proteomes" id="UP000008810">
    <property type="component" value="Chromosome 1"/>
</dbReference>
<dbReference type="EnsemblPlants" id="PNT76820">
    <property type="protein sequence ID" value="PNT76820"/>
    <property type="gene ID" value="BRADI_1g53930v3"/>
</dbReference>
<dbReference type="Gene3D" id="3.40.50.300">
    <property type="entry name" value="P-loop containing nucleotide triphosphate hydrolases"/>
    <property type="match status" value="1"/>
</dbReference>
<sequence length="478" mass="54882">MHPAVTINEALGTSDSTAQFQMEIFLPAVVGELATRSMSFFIKNYCKRPEQSPVVNLERILLRAQVIVDEAAGRCITNQGMLQQLSMLRDTMYGGFYVLDAFRYRAIGANEDEDRQIMSKPWALSKFSYAKRLFLSSSSTKTSQELEVEQVLDSLRTMILDVSESVMFLATYPRLLRQPYSMHILLEKCMFGRQMEMELVVNFLLHTQPCSGTSLGRFEVLPIVGPGRSGKSTLVAHACNDERVRDHFSQIVFFEDGNFGHEGTAILRDESTSRHDKNGRLLIVFEVVRELNEDLWEWMCSLSTRFTTTGNKIIITSRSDKIRKFGTAQAMTLKPLSHEAYWYFFKVITFGSTNPEMHPKFLHLAMEIARMQSRSLVAANVTARVLKDNFNINYWCNVLEFMKRSVAKLHSMYDEVPDIKIQDVVYGGVKPHGRFKILAWKSQILPYHCYIYTCEIREPQTRVVKRKRSVNNKFVSCG</sequence>
<dbReference type="SUPFAM" id="SSF52540">
    <property type="entry name" value="P-loop containing nucleoside triphosphate hydrolases"/>
    <property type="match status" value="1"/>
</dbReference>
<name>A0A2K2DRB9_BRADI</name>
<dbReference type="EMBL" id="CM000880">
    <property type="protein sequence ID" value="PNT76820.1"/>
    <property type="molecule type" value="Genomic_DNA"/>
</dbReference>
<dbReference type="PANTHER" id="PTHR33377">
    <property type="entry name" value="OS10G0134700 PROTEIN-RELATED"/>
    <property type="match status" value="1"/>
</dbReference>
<dbReference type="AlphaFoldDB" id="A0A2K2DRB9"/>
<dbReference type="GeneID" id="100834873"/>
<evidence type="ECO:0000313" key="1">
    <source>
        <dbReference type="EMBL" id="PNT76820.1"/>
    </source>
</evidence>
<dbReference type="Gramene" id="PNT76820">
    <property type="protein sequence ID" value="PNT76820"/>
    <property type="gene ID" value="BRADI_1g53930v3"/>
</dbReference>
<protein>
    <recommendedName>
        <fullName evidence="4">NB-ARC domain-containing protein</fullName>
    </recommendedName>
</protein>
<dbReference type="KEGG" id="bdi:100834873"/>
<keyword evidence="3" id="KW-1185">Reference proteome</keyword>
<evidence type="ECO:0000313" key="2">
    <source>
        <dbReference type="EnsemblPlants" id="PNT76820"/>
    </source>
</evidence>
<reference evidence="2" key="3">
    <citation type="submission" date="2018-08" db="UniProtKB">
        <authorList>
            <consortium name="EnsemblPlants"/>
        </authorList>
    </citation>
    <scope>IDENTIFICATION</scope>
    <source>
        <strain evidence="2">cv. Bd21</strain>
    </source>
</reference>
<accession>A0A2K2DRB9</accession>
<dbReference type="OrthoDB" id="649712at2759"/>
<organism evidence="1">
    <name type="scientific">Brachypodium distachyon</name>
    <name type="common">Purple false brome</name>
    <name type="synonym">Trachynia distachya</name>
    <dbReference type="NCBI Taxonomy" id="15368"/>
    <lineage>
        <taxon>Eukaryota</taxon>
        <taxon>Viridiplantae</taxon>
        <taxon>Streptophyta</taxon>
        <taxon>Embryophyta</taxon>
        <taxon>Tracheophyta</taxon>
        <taxon>Spermatophyta</taxon>
        <taxon>Magnoliopsida</taxon>
        <taxon>Liliopsida</taxon>
        <taxon>Poales</taxon>
        <taxon>Poaceae</taxon>
        <taxon>BOP clade</taxon>
        <taxon>Pooideae</taxon>
        <taxon>Stipodae</taxon>
        <taxon>Brachypodieae</taxon>
        <taxon>Brachypodium</taxon>
    </lineage>
</organism>
<dbReference type="RefSeq" id="XP_014752037.1">
    <property type="nucleotide sequence ID" value="XM_014896551.2"/>
</dbReference>
<dbReference type="PANTHER" id="PTHR33377:SF23">
    <property type="entry name" value="NB-ARC DOMAIN-CONTAINING PROTEIN"/>
    <property type="match status" value="1"/>
</dbReference>
<evidence type="ECO:0000313" key="3">
    <source>
        <dbReference type="Proteomes" id="UP000008810"/>
    </source>
</evidence>
<evidence type="ECO:0008006" key="4">
    <source>
        <dbReference type="Google" id="ProtNLM"/>
    </source>
</evidence>
<reference evidence="1 2" key="1">
    <citation type="journal article" date="2010" name="Nature">
        <title>Genome sequencing and analysis of the model grass Brachypodium distachyon.</title>
        <authorList>
            <consortium name="International Brachypodium Initiative"/>
        </authorList>
    </citation>
    <scope>NUCLEOTIDE SEQUENCE [LARGE SCALE GENOMIC DNA]</scope>
    <source>
        <strain evidence="1 2">Bd21</strain>
    </source>
</reference>
<dbReference type="InterPro" id="IPR027417">
    <property type="entry name" value="P-loop_NTPase"/>
</dbReference>
<proteinExistence type="predicted"/>
<reference evidence="1" key="2">
    <citation type="submission" date="2017-06" db="EMBL/GenBank/DDBJ databases">
        <title>WGS assembly of Brachypodium distachyon.</title>
        <authorList>
            <consortium name="The International Brachypodium Initiative"/>
            <person name="Lucas S."/>
            <person name="Harmon-Smith M."/>
            <person name="Lail K."/>
            <person name="Tice H."/>
            <person name="Grimwood J."/>
            <person name="Bruce D."/>
            <person name="Barry K."/>
            <person name="Shu S."/>
            <person name="Lindquist E."/>
            <person name="Wang M."/>
            <person name="Pitluck S."/>
            <person name="Vogel J.P."/>
            <person name="Garvin D.F."/>
            <person name="Mockler T.C."/>
            <person name="Schmutz J."/>
            <person name="Rokhsar D."/>
            <person name="Bevan M.W."/>
        </authorList>
    </citation>
    <scope>NUCLEOTIDE SEQUENCE</scope>
    <source>
        <strain evidence="1">Bd21</strain>
    </source>
</reference>